<comment type="caution">
    <text evidence="2">The sequence shown here is derived from an EMBL/GenBank/DDBJ whole genome shotgun (WGS) entry which is preliminary data.</text>
</comment>
<proteinExistence type="predicted"/>
<reference evidence="2 3" key="1">
    <citation type="submission" date="2023-01" db="EMBL/GenBank/DDBJ databases">
        <title>Analysis of 21 Apiospora genomes using comparative genomics revels a genus with tremendous synthesis potential of carbohydrate active enzymes and secondary metabolites.</title>
        <authorList>
            <person name="Sorensen T."/>
        </authorList>
    </citation>
    <scope>NUCLEOTIDE SEQUENCE [LARGE SCALE GENOMIC DNA]</scope>
    <source>
        <strain evidence="2 3">CBS 114990</strain>
    </source>
</reference>
<organism evidence="2 3">
    <name type="scientific">Apiospora hydei</name>
    <dbReference type="NCBI Taxonomy" id="1337664"/>
    <lineage>
        <taxon>Eukaryota</taxon>
        <taxon>Fungi</taxon>
        <taxon>Dikarya</taxon>
        <taxon>Ascomycota</taxon>
        <taxon>Pezizomycotina</taxon>
        <taxon>Sordariomycetes</taxon>
        <taxon>Xylariomycetidae</taxon>
        <taxon>Amphisphaeriales</taxon>
        <taxon>Apiosporaceae</taxon>
        <taxon>Apiospora</taxon>
    </lineage>
</organism>
<keyword evidence="3" id="KW-1185">Reference proteome</keyword>
<dbReference type="EMBL" id="JAQQWN010000006">
    <property type="protein sequence ID" value="KAK8079908.1"/>
    <property type="molecule type" value="Genomic_DNA"/>
</dbReference>
<protein>
    <submittedName>
        <fullName evidence="2">Uncharacterized protein</fullName>
    </submittedName>
</protein>
<sequence>MTDDRARGGFDCAYPMGSSVWLPRGDKLRGGLGRPHVSDDENFGVGGQGNASHRNADAYPDLYRQAESPVPLFRRACRALRWRFWSAANRGTVGVPGDSSRLA</sequence>
<dbReference type="GeneID" id="92045101"/>
<evidence type="ECO:0000313" key="2">
    <source>
        <dbReference type="EMBL" id="KAK8079908.1"/>
    </source>
</evidence>
<accession>A0ABR1WCQ7</accession>
<dbReference type="Proteomes" id="UP001433268">
    <property type="component" value="Unassembled WGS sequence"/>
</dbReference>
<evidence type="ECO:0000313" key="3">
    <source>
        <dbReference type="Proteomes" id="UP001433268"/>
    </source>
</evidence>
<feature type="region of interest" description="Disordered" evidence="1">
    <location>
        <begin position="32"/>
        <end position="54"/>
    </location>
</feature>
<gene>
    <name evidence="2" type="ORF">PG997_007726</name>
</gene>
<evidence type="ECO:0000256" key="1">
    <source>
        <dbReference type="SAM" id="MobiDB-lite"/>
    </source>
</evidence>
<name>A0ABR1WCQ7_9PEZI</name>
<dbReference type="RefSeq" id="XP_066667383.1">
    <property type="nucleotide sequence ID" value="XM_066812041.1"/>
</dbReference>